<accession>A0A9P3GKM4</accession>
<evidence type="ECO:0000313" key="2">
    <source>
        <dbReference type="EMBL" id="GJE96014.1"/>
    </source>
</evidence>
<dbReference type="Proteomes" id="UP000703269">
    <property type="component" value="Unassembled WGS sequence"/>
</dbReference>
<evidence type="ECO:0000313" key="3">
    <source>
        <dbReference type="Proteomes" id="UP000703269"/>
    </source>
</evidence>
<protein>
    <submittedName>
        <fullName evidence="2">Uncharacterized protein</fullName>
    </submittedName>
</protein>
<name>A0A9P3GKM4_9APHY</name>
<comment type="caution">
    <text evidence="2">The sequence shown here is derived from an EMBL/GenBank/DDBJ whole genome shotgun (WGS) entry which is preliminary data.</text>
</comment>
<sequence length="431" mass="46850">MAHLPQTEFWCIIRGGTGSCQPSREAGWHPFAALPRVPPSFHSLRLSVIQITSAELKSTAELARLVDSYPTLQVCYFSELKFLDPTPINQVRRISRKVPGTFWQCKISACTDMSISAQARLALDLLAAAPRLGLAAADPQWTALLDTLLASVPSDYKQAVIQLQGPGGRDLDGHAPGAHMANQTHAVDAQCMIVTGRVVLAFSPTDTSDRAELEADVWVKLKGGRMTPTHAEDGSTHVSGIGLSAGFAVAGDGDPPSFDGFREATDSVLFDQLQFYVREGSALDERGMQALLRAVLRREQLIWALSRGILRLELYRYSGTFWDSIACITNKDILSALAEHSLPTVEDAPPTLDGNEYAEYLSLFLEDKRASYLQRLPALRSERAKAKAPLSEGTHTAADEQNVAALGTHASTAGGGDEHDEESQENVQENR</sequence>
<reference evidence="2 3" key="1">
    <citation type="submission" date="2021-08" db="EMBL/GenBank/DDBJ databases">
        <title>Draft Genome Sequence of Phanerochaete sordida strain YK-624.</title>
        <authorList>
            <person name="Mori T."/>
            <person name="Dohra H."/>
            <person name="Suzuki T."/>
            <person name="Kawagishi H."/>
            <person name="Hirai H."/>
        </authorList>
    </citation>
    <scope>NUCLEOTIDE SEQUENCE [LARGE SCALE GENOMIC DNA]</scope>
    <source>
        <strain evidence="2 3">YK-624</strain>
    </source>
</reference>
<keyword evidence="3" id="KW-1185">Reference proteome</keyword>
<dbReference type="AlphaFoldDB" id="A0A9P3GKM4"/>
<feature type="region of interest" description="Disordered" evidence="1">
    <location>
        <begin position="384"/>
        <end position="431"/>
    </location>
</feature>
<evidence type="ECO:0000256" key="1">
    <source>
        <dbReference type="SAM" id="MobiDB-lite"/>
    </source>
</evidence>
<dbReference type="EMBL" id="BPQB01000054">
    <property type="protein sequence ID" value="GJE96014.1"/>
    <property type="molecule type" value="Genomic_DNA"/>
</dbReference>
<organism evidence="2 3">
    <name type="scientific">Phanerochaete sordida</name>
    <dbReference type="NCBI Taxonomy" id="48140"/>
    <lineage>
        <taxon>Eukaryota</taxon>
        <taxon>Fungi</taxon>
        <taxon>Dikarya</taxon>
        <taxon>Basidiomycota</taxon>
        <taxon>Agaricomycotina</taxon>
        <taxon>Agaricomycetes</taxon>
        <taxon>Polyporales</taxon>
        <taxon>Phanerochaetaceae</taxon>
        <taxon>Phanerochaete</taxon>
    </lineage>
</organism>
<gene>
    <name evidence="2" type="ORF">PsYK624_122070</name>
</gene>
<proteinExistence type="predicted"/>